<comment type="caution">
    <text evidence="3">The sequence shown here is derived from an EMBL/GenBank/DDBJ whole genome shotgun (WGS) entry which is preliminary data.</text>
</comment>
<dbReference type="RefSeq" id="WP_160918730.1">
    <property type="nucleotide sequence ID" value="NZ_WMEY01000002.1"/>
</dbReference>
<feature type="transmembrane region" description="Helical" evidence="2">
    <location>
        <begin position="6"/>
        <end position="26"/>
    </location>
</feature>
<gene>
    <name evidence="3" type="ORF">GLW07_06590</name>
</gene>
<feature type="compositionally biased region" description="Polar residues" evidence="1">
    <location>
        <begin position="38"/>
        <end position="60"/>
    </location>
</feature>
<evidence type="ECO:0000313" key="4">
    <source>
        <dbReference type="Proteomes" id="UP000447833"/>
    </source>
</evidence>
<dbReference type="AlphaFoldDB" id="A0A845EWV1"/>
<keyword evidence="2" id="KW-0472">Membrane</keyword>
<dbReference type="EMBL" id="WMEY01000002">
    <property type="protein sequence ID" value="MYL63025.1"/>
    <property type="molecule type" value="Genomic_DNA"/>
</dbReference>
<reference evidence="3 4" key="1">
    <citation type="submission" date="2019-11" db="EMBL/GenBank/DDBJ databases">
        <title>Genome sequences of 17 halophilic strains isolated from different environments.</title>
        <authorList>
            <person name="Furrow R.E."/>
        </authorList>
    </citation>
    <scope>NUCLEOTIDE SEQUENCE [LARGE SCALE GENOMIC DNA]</scope>
    <source>
        <strain evidence="3 4">22506_14_FS</strain>
    </source>
</reference>
<name>A0A845EWV1_9BACL</name>
<protein>
    <submittedName>
        <fullName evidence="3">Uncharacterized protein</fullName>
    </submittedName>
</protein>
<sequence length="149" mass="16613">MDNLIELLLNNIVFVIIAIGGIISFFKRMSGEEEKQKANPTQKRAQREQSNPHSGGSMQASEIGEDASQSDTVSAYKEALGRMAKRENYGSQNELKVQKNVKSAPYMKDKSLSISKSNVRNGIIWAEILGPPRSRKPHPSMVAVKQRNR</sequence>
<proteinExistence type="predicted"/>
<keyword evidence="2" id="KW-0812">Transmembrane</keyword>
<accession>A0A845EWV1</accession>
<feature type="region of interest" description="Disordered" evidence="1">
    <location>
        <begin position="34"/>
        <end position="79"/>
    </location>
</feature>
<evidence type="ECO:0000313" key="3">
    <source>
        <dbReference type="EMBL" id="MYL63025.1"/>
    </source>
</evidence>
<organism evidence="3 4">
    <name type="scientific">Guptibacillus hwajinpoensis</name>
    <dbReference type="NCBI Taxonomy" id="208199"/>
    <lineage>
        <taxon>Bacteria</taxon>
        <taxon>Bacillati</taxon>
        <taxon>Bacillota</taxon>
        <taxon>Bacilli</taxon>
        <taxon>Bacillales</taxon>
        <taxon>Guptibacillaceae</taxon>
        <taxon>Guptibacillus</taxon>
    </lineage>
</organism>
<keyword evidence="2" id="KW-1133">Transmembrane helix</keyword>
<evidence type="ECO:0000256" key="2">
    <source>
        <dbReference type="SAM" id="Phobius"/>
    </source>
</evidence>
<feature type="region of interest" description="Disordered" evidence="1">
    <location>
        <begin position="130"/>
        <end position="149"/>
    </location>
</feature>
<evidence type="ECO:0000256" key="1">
    <source>
        <dbReference type="SAM" id="MobiDB-lite"/>
    </source>
</evidence>
<dbReference type="Proteomes" id="UP000447833">
    <property type="component" value="Unassembled WGS sequence"/>
</dbReference>